<keyword evidence="2" id="KW-1185">Reference proteome</keyword>
<dbReference type="EMBL" id="JACIFP010000003">
    <property type="protein sequence ID" value="MBB4138191.1"/>
    <property type="molecule type" value="Genomic_DNA"/>
</dbReference>
<evidence type="ECO:0000313" key="2">
    <source>
        <dbReference type="Proteomes" id="UP000551501"/>
    </source>
</evidence>
<dbReference type="AlphaFoldDB" id="A0A840F2R6"/>
<dbReference type="InterPro" id="IPR002514">
    <property type="entry name" value="Transposase_8"/>
</dbReference>
<sequence>MKLTLRLDSDNDAFAVDGESEVARLLRKTADAIEEGHSSGLLHRSGHLIWLAREVGPGRMAIVPKPCPQEFRDDVVRVARERESGVTLAQIAKDFGIHEMTLQKWLRRAAIDEGRTPGTTSTESADLRELRKRNRLLEQENEVLRRAAAYLSQASLQGKGSTRS</sequence>
<evidence type="ECO:0000313" key="1">
    <source>
        <dbReference type="EMBL" id="MBB4138191.1"/>
    </source>
</evidence>
<dbReference type="GO" id="GO:0006313">
    <property type="term" value="P:DNA transposition"/>
    <property type="evidence" value="ECO:0007669"/>
    <property type="project" value="InterPro"/>
</dbReference>
<dbReference type="InterPro" id="IPR009057">
    <property type="entry name" value="Homeodomain-like_sf"/>
</dbReference>
<dbReference type="GO" id="GO:0004803">
    <property type="term" value="F:transposase activity"/>
    <property type="evidence" value="ECO:0007669"/>
    <property type="project" value="InterPro"/>
</dbReference>
<gene>
    <name evidence="1" type="ORF">BKA16_004816</name>
</gene>
<proteinExistence type="predicted"/>
<comment type="caution">
    <text evidence="1">The sequence shown here is derived from an EMBL/GenBank/DDBJ whole genome shotgun (WGS) entry which is preliminary data.</text>
</comment>
<dbReference type="Proteomes" id="UP000551501">
    <property type="component" value="Unassembled WGS sequence"/>
</dbReference>
<protein>
    <submittedName>
        <fullName evidence="1">Transposase-like protein</fullName>
    </submittedName>
</protein>
<dbReference type="GO" id="GO:0003677">
    <property type="term" value="F:DNA binding"/>
    <property type="evidence" value="ECO:0007669"/>
    <property type="project" value="InterPro"/>
</dbReference>
<accession>A0A840F2R6</accession>
<dbReference type="Pfam" id="PF01527">
    <property type="entry name" value="HTH_Tnp_1"/>
    <property type="match status" value="1"/>
</dbReference>
<organism evidence="1 2">
    <name type="scientific">Gordonia humi</name>
    <dbReference type="NCBI Taxonomy" id="686429"/>
    <lineage>
        <taxon>Bacteria</taxon>
        <taxon>Bacillati</taxon>
        <taxon>Actinomycetota</taxon>
        <taxon>Actinomycetes</taxon>
        <taxon>Mycobacteriales</taxon>
        <taxon>Gordoniaceae</taxon>
        <taxon>Gordonia</taxon>
    </lineage>
</organism>
<reference evidence="1 2" key="1">
    <citation type="submission" date="2020-08" db="EMBL/GenBank/DDBJ databases">
        <title>Sequencing the genomes of 1000 actinobacteria strains.</title>
        <authorList>
            <person name="Klenk H.-P."/>
        </authorList>
    </citation>
    <scope>NUCLEOTIDE SEQUENCE [LARGE SCALE GENOMIC DNA]</scope>
    <source>
        <strain evidence="1 2">DSM 45298</strain>
    </source>
</reference>
<name>A0A840F2R6_9ACTN</name>
<dbReference type="Gene3D" id="1.10.10.60">
    <property type="entry name" value="Homeodomain-like"/>
    <property type="match status" value="1"/>
</dbReference>
<dbReference type="SUPFAM" id="SSF46689">
    <property type="entry name" value="Homeodomain-like"/>
    <property type="match status" value="1"/>
</dbReference>